<comment type="pathway">
    <text evidence="2 9">Amino-acid biosynthesis; L-tryptophan biosynthesis; L-tryptophan from chorismate: step 3/5.</text>
</comment>
<dbReference type="AlphaFoldDB" id="A0A4Q0P2K9"/>
<proteinExistence type="inferred from homology"/>
<keyword evidence="7 9" id="KW-0057">Aromatic amino acid biosynthesis</keyword>
<keyword evidence="6 9" id="KW-0822">Tryptophan biosynthesis</keyword>
<reference evidence="11 12" key="1">
    <citation type="submission" date="2018-07" db="EMBL/GenBank/DDBJ databases">
        <title>Leeuwenhoekiella genomics.</title>
        <authorList>
            <person name="Tahon G."/>
            <person name="Willems A."/>
        </authorList>
    </citation>
    <scope>NUCLEOTIDE SEQUENCE [LARGE SCALE GENOMIC DNA]</scope>
    <source>
        <strain evidence="11 12">LMG 22550</strain>
    </source>
</reference>
<protein>
    <recommendedName>
        <fullName evidence="4 9">N-(5'-phosphoribosyl)anthranilate isomerase</fullName>
        <shortName evidence="9">PRAI</shortName>
        <ecNumber evidence="3 9">5.3.1.24</ecNumber>
    </recommendedName>
</protein>
<evidence type="ECO:0000256" key="4">
    <source>
        <dbReference type="ARBA" id="ARBA00022272"/>
    </source>
</evidence>
<keyword evidence="5 9" id="KW-0028">Amino-acid biosynthesis</keyword>
<evidence type="ECO:0000256" key="1">
    <source>
        <dbReference type="ARBA" id="ARBA00001164"/>
    </source>
</evidence>
<evidence type="ECO:0000313" key="12">
    <source>
        <dbReference type="Proteomes" id="UP000289238"/>
    </source>
</evidence>
<dbReference type="PANTHER" id="PTHR42894">
    <property type="entry name" value="N-(5'-PHOSPHORIBOSYL)ANTHRANILATE ISOMERASE"/>
    <property type="match status" value="1"/>
</dbReference>
<evidence type="ECO:0000256" key="7">
    <source>
        <dbReference type="ARBA" id="ARBA00023141"/>
    </source>
</evidence>
<dbReference type="Gene3D" id="3.20.20.70">
    <property type="entry name" value="Aldolase class I"/>
    <property type="match status" value="1"/>
</dbReference>
<dbReference type="InterPro" id="IPR044643">
    <property type="entry name" value="TrpF_fam"/>
</dbReference>
<dbReference type="GO" id="GO:0000162">
    <property type="term" value="P:L-tryptophan biosynthetic process"/>
    <property type="evidence" value="ECO:0007669"/>
    <property type="project" value="UniProtKB-UniRule"/>
</dbReference>
<keyword evidence="8 9" id="KW-0413">Isomerase</keyword>
<evidence type="ECO:0000256" key="6">
    <source>
        <dbReference type="ARBA" id="ARBA00022822"/>
    </source>
</evidence>
<dbReference type="InterPro" id="IPR011060">
    <property type="entry name" value="RibuloseP-bd_barrel"/>
</dbReference>
<evidence type="ECO:0000256" key="9">
    <source>
        <dbReference type="HAMAP-Rule" id="MF_00135"/>
    </source>
</evidence>
<dbReference type="RefSeq" id="WP_394365810.1">
    <property type="nucleotide sequence ID" value="NZ_QOVM01000008.1"/>
</dbReference>
<feature type="domain" description="N-(5'phosphoribosyl) anthranilate isomerase (PRAI)" evidence="10">
    <location>
        <begin position="133"/>
        <end position="242"/>
    </location>
</feature>
<dbReference type="CDD" id="cd00405">
    <property type="entry name" value="PRAI"/>
    <property type="match status" value="1"/>
</dbReference>
<dbReference type="EMBL" id="QOVM01000008">
    <property type="protein sequence ID" value="RXG20475.1"/>
    <property type="molecule type" value="Genomic_DNA"/>
</dbReference>
<sequence>MTQNNSPSSSNNLAPEKAEALRIKVCGMKSNTAEVSRLLPDYLGFIFYDKSPRNFELQQIPSIPEGVKKVGVFVNAEIDFILEKVQQFNFDVIQLHGSESPEYCQELRKRCQIERSRDLQKNATPTAFEVSSGNQIKLWKVFSIKDAFDFSILESYEAVVDAFLFDTKGKEKGGNGYTFDWNVLKAYSSKKPFVLSGGIGLEEIESVKELIKLNLPLYAIDVNSKFEIEPGLKNTADLSDLFSAFKTKK</sequence>
<accession>A0A4Q0P2K9</accession>
<evidence type="ECO:0000256" key="5">
    <source>
        <dbReference type="ARBA" id="ARBA00022605"/>
    </source>
</evidence>
<dbReference type="SUPFAM" id="SSF51366">
    <property type="entry name" value="Ribulose-phoshate binding barrel"/>
    <property type="match status" value="1"/>
</dbReference>
<dbReference type="EC" id="5.3.1.24" evidence="3 9"/>
<dbReference type="InterPro" id="IPR001240">
    <property type="entry name" value="PRAI_dom"/>
</dbReference>
<dbReference type="UniPathway" id="UPA00035">
    <property type="reaction ID" value="UER00042"/>
</dbReference>
<evidence type="ECO:0000256" key="3">
    <source>
        <dbReference type="ARBA" id="ARBA00012572"/>
    </source>
</evidence>
<name>A0A4Q0P2K9_9FLAO</name>
<comment type="caution">
    <text evidence="11">The sequence shown here is derived from an EMBL/GenBank/DDBJ whole genome shotgun (WGS) entry which is preliminary data.</text>
</comment>
<evidence type="ECO:0000259" key="10">
    <source>
        <dbReference type="Pfam" id="PF00697"/>
    </source>
</evidence>
<evidence type="ECO:0000256" key="8">
    <source>
        <dbReference type="ARBA" id="ARBA00023235"/>
    </source>
</evidence>
<comment type="catalytic activity">
    <reaction evidence="1 9">
        <text>N-(5-phospho-beta-D-ribosyl)anthranilate = 1-(2-carboxyphenylamino)-1-deoxy-D-ribulose 5-phosphate</text>
        <dbReference type="Rhea" id="RHEA:21540"/>
        <dbReference type="ChEBI" id="CHEBI:18277"/>
        <dbReference type="ChEBI" id="CHEBI:58613"/>
        <dbReference type="EC" id="5.3.1.24"/>
    </reaction>
</comment>
<dbReference type="Pfam" id="PF00697">
    <property type="entry name" value="PRAI"/>
    <property type="match status" value="2"/>
</dbReference>
<gene>
    <name evidence="9" type="primary">trpF</name>
    <name evidence="11" type="ORF">DSM00_3025</name>
</gene>
<dbReference type="InterPro" id="IPR013785">
    <property type="entry name" value="Aldolase_TIM"/>
</dbReference>
<dbReference type="GO" id="GO:0004640">
    <property type="term" value="F:phosphoribosylanthranilate isomerase activity"/>
    <property type="evidence" value="ECO:0007669"/>
    <property type="project" value="UniProtKB-UniRule"/>
</dbReference>
<dbReference type="PANTHER" id="PTHR42894:SF1">
    <property type="entry name" value="N-(5'-PHOSPHORIBOSYL)ANTHRANILATE ISOMERASE"/>
    <property type="match status" value="1"/>
</dbReference>
<comment type="similarity">
    <text evidence="9">Belongs to the TrpF family.</text>
</comment>
<evidence type="ECO:0000313" key="11">
    <source>
        <dbReference type="EMBL" id="RXG20475.1"/>
    </source>
</evidence>
<keyword evidence="12" id="KW-1185">Reference proteome</keyword>
<dbReference type="Proteomes" id="UP000289238">
    <property type="component" value="Unassembled WGS sequence"/>
</dbReference>
<organism evidence="11 12">
    <name type="scientific">Leeuwenhoekiella aequorea</name>
    <dbReference type="NCBI Taxonomy" id="283736"/>
    <lineage>
        <taxon>Bacteria</taxon>
        <taxon>Pseudomonadati</taxon>
        <taxon>Bacteroidota</taxon>
        <taxon>Flavobacteriia</taxon>
        <taxon>Flavobacteriales</taxon>
        <taxon>Flavobacteriaceae</taxon>
        <taxon>Leeuwenhoekiella</taxon>
    </lineage>
</organism>
<evidence type="ECO:0000256" key="2">
    <source>
        <dbReference type="ARBA" id="ARBA00004664"/>
    </source>
</evidence>
<dbReference type="HAMAP" id="MF_00135">
    <property type="entry name" value="PRAI"/>
    <property type="match status" value="1"/>
</dbReference>
<feature type="domain" description="N-(5'phosphoribosyl) anthranilate isomerase (PRAI)" evidence="10">
    <location>
        <begin position="30"/>
        <end position="120"/>
    </location>
</feature>